<proteinExistence type="predicted"/>
<keyword evidence="1" id="KW-0472">Membrane</keyword>
<keyword evidence="1" id="KW-1133">Transmembrane helix</keyword>
<feature type="transmembrane region" description="Helical" evidence="1">
    <location>
        <begin position="12"/>
        <end position="32"/>
    </location>
</feature>
<protein>
    <submittedName>
        <fullName evidence="2">Uncharacterized protein</fullName>
    </submittedName>
</protein>
<feature type="transmembrane region" description="Helical" evidence="1">
    <location>
        <begin position="38"/>
        <end position="55"/>
    </location>
</feature>
<name>A0A4Q0VNE2_9BACI</name>
<sequence length="67" mass="7542">MKEFLIRVVSGFLLLFFLLYIGPMMNIGWLQADSPSRMLVVPIALVGGWGTLLLYKKFVKKPGEGKL</sequence>
<keyword evidence="3" id="KW-1185">Reference proteome</keyword>
<reference evidence="2 3" key="1">
    <citation type="journal article" date="2019" name="Int. J. Syst. Evol. Microbiol.">
        <title>Anaerobacillus alkaliphilus sp. nov., a novel alkaliphilic and moderately halophilic bacterium.</title>
        <authorList>
            <person name="Borsodi A.K."/>
            <person name="Aszalos J.M."/>
            <person name="Bihari P."/>
            <person name="Nagy I."/>
            <person name="Schumann P."/>
            <person name="Sproer C."/>
            <person name="Kovacs A.L."/>
            <person name="Boka K."/>
            <person name="Dobosy P."/>
            <person name="Ovari M."/>
            <person name="Szili-Kovacs T."/>
            <person name="Toth E."/>
        </authorList>
    </citation>
    <scope>NUCLEOTIDE SEQUENCE [LARGE SCALE GENOMIC DNA]</scope>
    <source>
        <strain evidence="2 3">B16-10</strain>
    </source>
</reference>
<comment type="caution">
    <text evidence="2">The sequence shown here is derived from an EMBL/GenBank/DDBJ whole genome shotgun (WGS) entry which is preliminary data.</text>
</comment>
<gene>
    <name evidence="2" type="ORF">DS745_23055</name>
</gene>
<dbReference type="RefSeq" id="WP_129080559.1">
    <property type="nucleotide sequence ID" value="NZ_QOUX01000047.1"/>
</dbReference>
<evidence type="ECO:0000313" key="3">
    <source>
        <dbReference type="Proteomes" id="UP000290649"/>
    </source>
</evidence>
<organism evidence="2 3">
    <name type="scientific">Anaerobacillus alkaliphilus</name>
    <dbReference type="NCBI Taxonomy" id="1548597"/>
    <lineage>
        <taxon>Bacteria</taxon>
        <taxon>Bacillati</taxon>
        <taxon>Bacillota</taxon>
        <taxon>Bacilli</taxon>
        <taxon>Bacillales</taxon>
        <taxon>Bacillaceae</taxon>
        <taxon>Anaerobacillus</taxon>
    </lineage>
</organism>
<dbReference type="Proteomes" id="UP000290649">
    <property type="component" value="Unassembled WGS sequence"/>
</dbReference>
<evidence type="ECO:0000313" key="2">
    <source>
        <dbReference type="EMBL" id="RXI96584.1"/>
    </source>
</evidence>
<accession>A0A4Q0VNE2</accession>
<dbReference type="AlphaFoldDB" id="A0A4Q0VNE2"/>
<evidence type="ECO:0000256" key="1">
    <source>
        <dbReference type="SAM" id="Phobius"/>
    </source>
</evidence>
<dbReference type="OrthoDB" id="2928168at2"/>
<keyword evidence="1" id="KW-0812">Transmembrane</keyword>
<dbReference type="EMBL" id="QOUX01000047">
    <property type="protein sequence ID" value="RXI96584.1"/>
    <property type="molecule type" value="Genomic_DNA"/>
</dbReference>